<evidence type="ECO:0000259" key="11">
    <source>
        <dbReference type="PROSITE" id="PS50089"/>
    </source>
</evidence>
<keyword evidence="7" id="KW-0833">Ubl conjugation pathway</keyword>
<keyword evidence="5" id="KW-0479">Metal-binding</keyword>
<dbReference type="PANTHER" id="PTHR46764">
    <property type="entry name" value="E3 UBIQUITIN-PROTEIN LIGASE BAH1"/>
    <property type="match status" value="1"/>
</dbReference>
<dbReference type="InterPro" id="IPR013083">
    <property type="entry name" value="Znf_RING/FYVE/PHD"/>
</dbReference>
<dbReference type="PROSITE" id="PS51382">
    <property type="entry name" value="SPX"/>
    <property type="match status" value="1"/>
</dbReference>
<evidence type="ECO:0000256" key="8">
    <source>
        <dbReference type="ARBA" id="ARBA00022833"/>
    </source>
</evidence>
<evidence type="ECO:0000256" key="2">
    <source>
        <dbReference type="ARBA" id="ARBA00004906"/>
    </source>
</evidence>
<keyword evidence="4" id="KW-0808">Transferase</keyword>
<evidence type="ECO:0000256" key="4">
    <source>
        <dbReference type="ARBA" id="ARBA00022679"/>
    </source>
</evidence>
<evidence type="ECO:0000256" key="9">
    <source>
        <dbReference type="PROSITE-ProRule" id="PRU00175"/>
    </source>
</evidence>
<dbReference type="EC" id="2.3.2.27" evidence="3"/>
<dbReference type="InterPro" id="IPR033326">
    <property type="entry name" value="BAH1"/>
</dbReference>
<evidence type="ECO:0000256" key="5">
    <source>
        <dbReference type="ARBA" id="ARBA00022723"/>
    </source>
</evidence>
<feature type="region of interest" description="Disordered" evidence="10">
    <location>
        <begin position="1"/>
        <end position="21"/>
    </location>
</feature>
<evidence type="ECO:0000313" key="13">
    <source>
        <dbReference type="EMBL" id="KAK9156951.1"/>
    </source>
</evidence>
<dbReference type="Proteomes" id="UP001419268">
    <property type="component" value="Unassembled WGS sequence"/>
</dbReference>
<evidence type="ECO:0000256" key="3">
    <source>
        <dbReference type="ARBA" id="ARBA00012483"/>
    </source>
</evidence>
<evidence type="ECO:0000256" key="7">
    <source>
        <dbReference type="ARBA" id="ARBA00022786"/>
    </source>
</evidence>
<comment type="caution">
    <text evidence="13">The sequence shown here is derived from an EMBL/GenBank/DDBJ whole genome shotgun (WGS) entry which is preliminary data.</text>
</comment>
<dbReference type="EMBL" id="JBBNAG010000002">
    <property type="protein sequence ID" value="KAK9156951.1"/>
    <property type="molecule type" value="Genomic_DNA"/>
</dbReference>
<protein>
    <recommendedName>
        <fullName evidence="3">RING-type E3 ubiquitin transferase</fullName>
        <ecNumber evidence="3">2.3.2.27</ecNumber>
    </recommendedName>
</protein>
<dbReference type="Pfam" id="PF03105">
    <property type="entry name" value="SPX"/>
    <property type="match status" value="1"/>
</dbReference>
<dbReference type="SUPFAM" id="SSF57850">
    <property type="entry name" value="RING/U-box"/>
    <property type="match status" value="1"/>
</dbReference>
<dbReference type="InterPro" id="IPR001841">
    <property type="entry name" value="Znf_RING"/>
</dbReference>
<keyword evidence="6 9" id="KW-0863">Zinc-finger</keyword>
<evidence type="ECO:0000259" key="12">
    <source>
        <dbReference type="PROSITE" id="PS51382"/>
    </source>
</evidence>
<reference evidence="13 14" key="1">
    <citation type="submission" date="2024-01" db="EMBL/GenBank/DDBJ databases">
        <title>Genome assemblies of Stephania.</title>
        <authorList>
            <person name="Yang L."/>
        </authorList>
    </citation>
    <scope>NUCLEOTIDE SEQUENCE [LARGE SCALE GENOMIC DNA]</scope>
    <source>
        <strain evidence="13">JXDWG</strain>
        <tissue evidence="13">Leaf</tissue>
    </source>
</reference>
<dbReference type="CDD" id="cd23127">
    <property type="entry name" value="RING-HC_BAH1-like"/>
    <property type="match status" value="1"/>
</dbReference>
<dbReference type="AlphaFoldDB" id="A0AAP0KQP2"/>
<comment type="pathway">
    <text evidence="2">Protein modification; protein ubiquitination.</text>
</comment>
<comment type="catalytic activity">
    <reaction evidence="1">
        <text>S-ubiquitinyl-[E2 ubiquitin-conjugating enzyme]-L-cysteine + [acceptor protein]-L-lysine = [E2 ubiquitin-conjugating enzyme]-L-cysteine + N(6)-ubiquitinyl-[acceptor protein]-L-lysine.</text>
        <dbReference type="EC" id="2.3.2.27"/>
    </reaction>
</comment>
<dbReference type="PROSITE" id="PS00518">
    <property type="entry name" value="ZF_RING_1"/>
    <property type="match status" value="1"/>
</dbReference>
<evidence type="ECO:0000256" key="1">
    <source>
        <dbReference type="ARBA" id="ARBA00000900"/>
    </source>
</evidence>
<feature type="domain" description="RING-type" evidence="11">
    <location>
        <begin position="181"/>
        <end position="230"/>
    </location>
</feature>
<dbReference type="GO" id="GO:0008270">
    <property type="term" value="F:zinc ion binding"/>
    <property type="evidence" value="ECO:0007669"/>
    <property type="project" value="UniProtKB-KW"/>
</dbReference>
<dbReference type="InterPro" id="IPR018957">
    <property type="entry name" value="Znf_C3HC4_RING-type"/>
</dbReference>
<organism evidence="13 14">
    <name type="scientific">Stephania cephalantha</name>
    <dbReference type="NCBI Taxonomy" id="152367"/>
    <lineage>
        <taxon>Eukaryota</taxon>
        <taxon>Viridiplantae</taxon>
        <taxon>Streptophyta</taxon>
        <taxon>Embryophyta</taxon>
        <taxon>Tracheophyta</taxon>
        <taxon>Spermatophyta</taxon>
        <taxon>Magnoliopsida</taxon>
        <taxon>Ranunculales</taxon>
        <taxon>Menispermaceae</taxon>
        <taxon>Menispermoideae</taxon>
        <taxon>Cissampelideae</taxon>
        <taxon>Stephania</taxon>
    </lineage>
</organism>
<dbReference type="PANTHER" id="PTHR46764:SF2">
    <property type="entry name" value="E3 UBIQUITIN-PROTEIN LIGASE BAH1-LIKE-RELATED"/>
    <property type="match status" value="1"/>
</dbReference>
<dbReference type="InterPro" id="IPR004331">
    <property type="entry name" value="SPX_dom"/>
</dbReference>
<dbReference type="InterPro" id="IPR017907">
    <property type="entry name" value="Znf_RING_CS"/>
</dbReference>
<dbReference type="GO" id="GO:0061630">
    <property type="term" value="F:ubiquitin protein ligase activity"/>
    <property type="evidence" value="ECO:0007669"/>
    <property type="project" value="UniProtKB-EC"/>
</dbReference>
<feature type="domain" description="SPX" evidence="12">
    <location>
        <begin position="1"/>
        <end position="114"/>
    </location>
</feature>
<dbReference type="PROSITE" id="PS50089">
    <property type="entry name" value="ZF_RING_2"/>
    <property type="match status" value="1"/>
</dbReference>
<evidence type="ECO:0000313" key="14">
    <source>
        <dbReference type="Proteomes" id="UP001419268"/>
    </source>
</evidence>
<dbReference type="SMART" id="SM00184">
    <property type="entry name" value="RING"/>
    <property type="match status" value="1"/>
</dbReference>
<evidence type="ECO:0000256" key="6">
    <source>
        <dbReference type="ARBA" id="ARBA00022771"/>
    </source>
</evidence>
<keyword evidence="14" id="KW-1185">Reference proteome</keyword>
<dbReference type="Pfam" id="PF00097">
    <property type="entry name" value="zf-C3HC4"/>
    <property type="match status" value="1"/>
</dbReference>
<keyword evidence="8" id="KW-0862">Zinc</keyword>
<name>A0AAP0KQP2_9MAGN</name>
<evidence type="ECO:0000256" key="10">
    <source>
        <dbReference type="SAM" id="MobiDB-lite"/>
    </source>
</evidence>
<sequence length="284" mass="32202">MGGSCRSQEETLESGESPPSLPHCCKCDSCPLCDEKFFSELTKEASEISGCFATRVRRLLHLHISTGMQTCVLQLFHQVQMLVEYATMNANAMRKILKKYDKVHSSVNGRKFYSRIRADHMELLQSPWLIELGAFCINFNGSNEGEPNRYSDQFSCDFSSDQATLRFAVSDSVKLDYSLTCPICLETVFNAYALGCGHLFCKLCICSAASVTTFEGLKAAPAVSKCPVCREVGVYANYVHLTELNVLLKNRCKEYWKERRNTTDTMPNQYKVYWDCQNKVVFRI</sequence>
<dbReference type="Gene3D" id="3.30.40.10">
    <property type="entry name" value="Zinc/RING finger domain, C3HC4 (zinc finger)"/>
    <property type="match status" value="1"/>
</dbReference>
<proteinExistence type="predicted"/>
<accession>A0AAP0KQP2</accession>
<gene>
    <name evidence="13" type="ORF">Scep_003525</name>
</gene>